<organism evidence="1 2">
    <name type="scientific">Serratia phage BF</name>
    <dbReference type="NCBI Taxonomy" id="1962671"/>
    <lineage>
        <taxon>Viruses</taxon>
        <taxon>Duplodnaviria</taxon>
        <taxon>Heunggongvirae</taxon>
        <taxon>Uroviricota</taxon>
        <taxon>Caudoviricetes</taxon>
        <taxon>Eneladusvirus</taxon>
        <taxon>Eneladusvirus BF</taxon>
    </lineage>
</organism>
<protein>
    <submittedName>
        <fullName evidence="1">Uncharacterized protein</fullName>
    </submittedName>
</protein>
<proteinExistence type="predicted"/>
<evidence type="ECO:0000313" key="2">
    <source>
        <dbReference type="Proteomes" id="UP000221837"/>
    </source>
</evidence>
<name>A0A1S6UAB7_9CAUD</name>
<sequence>MAKQNDKDVKSTRKELMYKNEQLENLLELRRKGILTRQQFRLLTFDKGLQGSTKGSPLIEVFELEKQGKGKPVLVQKVRQWTRT</sequence>
<dbReference type="Proteomes" id="UP000221837">
    <property type="component" value="Genome"/>
</dbReference>
<dbReference type="EMBL" id="KY630187">
    <property type="protein sequence ID" value="AQW88642.1"/>
    <property type="molecule type" value="Genomic_DNA"/>
</dbReference>
<dbReference type="OrthoDB" id="37657at10239"/>
<accession>A0A1S6UAB7</accession>
<reference evidence="1" key="1">
    <citation type="submission" date="2017-02" db="EMBL/GenBank/DDBJ databases">
        <title>Genome sequence of Serratia marcescens phage BF.</title>
        <authorList>
            <person name="Casey E."/>
            <person name="Fitzgerald B."/>
            <person name="Mahony J."/>
            <person name="Lugli G."/>
            <person name="Ventura M."/>
            <person name="van Sinderen D."/>
        </authorList>
    </citation>
    <scope>NUCLEOTIDE SEQUENCE [LARGE SCALE GENOMIC DNA]</scope>
</reference>
<evidence type="ECO:0000313" key="1">
    <source>
        <dbReference type="EMBL" id="AQW88642.1"/>
    </source>
</evidence>
<gene>
    <name evidence="1" type="ORF">BF_0117</name>
</gene>
<keyword evidence="2" id="KW-1185">Reference proteome</keyword>